<feature type="region of interest" description="Disordered" evidence="1">
    <location>
        <begin position="18"/>
        <end position="55"/>
    </location>
</feature>
<protein>
    <recommendedName>
        <fullName evidence="4">2'-phosphotransferase</fullName>
    </recommendedName>
</protein>
<reference evidence="2" key="1">
    <citation type="journal article" date="2023" name="Mol. Phylogenet. Evol.">
        <title>Genome-scale phylogeny and comparative genomics of the fungal order Sordariales.</title>
        <authorList>
            <person name="Hensen N."/>
            <person name="Bonometti L."/>
            <person name="Westerberg I."/>
            <person name="Brannstrom I.O."/>
            <person name="Guillou S."/>
            <person name="Cros-Aarteil S."/>
            <person name="Calhoun S."/>
            <person name="Haridas S."/>
            <person name="Kuo A."/>
            <person name="Mondo S."/>
            <person name="Pangilinan J."/>
            <person name="Riley R."/>
            <person name="LaButti K."/>
            <person name="Andreopoulos B."/>
            <person name="Lipzen A."/>
            <person name="Chen C."/>
            <person name="Yan M."/>
            <person name="Daum C."/>
            <person name="Ng V."/>
            <person name="Clum A."/>
            <person name="Steindorff A."/>
            <person name="Ohm R.A."/>
            <person name="Martin F."/>
            <person name="Silar P."/>
            <person name="Natvig D.O."/>
            <person name="Lalanne C."/>
            <person name="Gautier V."/>
            <person name="Ament-Velasquez S.L."/>
            <person name="Kruys A."/>
            <person name="Hutchinson M.I."/>
            <person name="Powell A.J."/>
            <person name="Barry K."/>
            <person name="Miller A.N."/>
            <person name="Grigoriev I.V."/>
            <person name="Debuchy R."/>
            <person name="Gladieux P."/>
            <person name="Hiltunen Thoren M."/>
            <person name="Johannesson H."/>
        </authorList>
    </citation>
    <scope>NUCLEOTIDE SEQUENCE</scope>
    <source>
        <strain evidence="2">CBS 990.96</strain>
    </source>
</reference>
<evidence type="ECO:0000313" key="2">
    <source>
        <dbReference type="EMBL" id="KAK4223837.1"/>
    </source>
</evidence>
<dbReference type="Pfam" id="PF01885">
    <property type="entry name" value="PTS_2-RNA"/>
    <property type="match status" value="1"/>
</dbReference>
<feature type="compositionally biased region" description="Basic and acidic residues" evidence="1">
    <location>
        <begin position="300"/>
        <end position="312"/>
    </location>
</feature>
<evidence type="ECO:0008006" key="4">
    <source>
        <dbReference type="Google" id="ProtNLM"/>
    </source>
</evidence>
<evidence type="ECO:0000256" key="1">
    <source>
        <dbReference type="SAM" id="MobiDB-lite"/>
    </source>
</evidence>
<name>A0AAN7BIG4_9PEZI</name>
<reference evidence="2" key="2">
    <citation type="submission" date="2023-05" db="EMBL/GenBank/DDBJ databases">
        <authorList>
            <consortium name="Lawrence Berkeley National Laboratory"/>
            <person name="Steindorff A."/>
            <person name="Hensen N."/>
            <person name="Bonometti L."/>
            <person name="Westerberg I."/>
            <person name="Brannstrom I.O."/>
            <person name="Guillou S."/>
            <person name="Cros-Aarteil S."/>
            <person name="Calhoun S."/>
            <person name="Haridas S."/>
            <person name="Kuo A."/>
            <person name="Mondo S."/>
            <person name="Pangilinan J."/>
            <person name="Riley R."/>
            <person name="Labutti K."/>
            <person name="Andreopoulos B."/>
            <person name="Lipzen A."/>
            <person name="Chen C."/>
            <person name="Yanf M."/>
            <person name="Daum C."/>
            <person name="Ng V."/>
            <person name="Clum A."/>
            <person name="Ohm R."/>
            <person name="Martin F."/>
            <person name="Silar P."/>
            <person name="Natvig D."/>
            <person name="Lalanne C."/>
            <person name="Gautier V."/>
            <person name="Ament-Velasquez S.L."/>
            <person name="Kruys A."/>
            <person name="Hutchinson M.I."/>
            <person name="Powell A.J."/>
            <person name="Barry K."/>
            <person name="Miller A.N."/>
            <person name="Grigoriev I.V."/>
            <person name="Debuchy R."/>
            <person name="Gladieux P."/>
            <person name="Thoren M.H."/>
            <person name="Johannesson H."/>
        </authorList>
    </citation>
    <scope>NUCLEOTIDE SEQUENCE</scope>
    <source>
        <strain evidence="2">CBS 990.96</strain>
    </source>
</reference>
<sequence>MATAVAVPLSAINNELGGVLPPSALTQHNPRHGRSRGMSFKGNSRPGSGRRYSVVEERDTSIAKALMFVVKRAIQEEEAKEDAEEDGTSNSEYLVADSQGWISVSSVLVHHRISEYGTDLSDIQRVVLSNAAKPRFELRQKPNTDSNDPSSWEISRITTKDEPASSPVPVGEKLTSAENLTEFIIYETSYQRYPLLLTLGGITRAPGGAEYHSFTEATSSTTTSTNAEVSIWIHLPSTLEQIAWYRSEVGTIVTSDEVPKSLWKKAVARRPDIGVLFEDGEVKKDVPAGLRGKGARGKGRKGDRGVLKRGSDDSGSASEDALEEEEE</sequence>
<dbReference type="InterPro" id="IPR002745">
    <property type="entry name" value="Ptrans_KptA/Tpt1"/>
</dbReference>
<dbReference type="Proteomes" id="UP001301958">
    <property type="component" value="Unassembled WGS sequence"/>
</dbReference>
<dbReference type="AlphaFoldDB" id="A0AAN7BIG4"/>
<evidence type="ECO:0000313" key="3">
    <source>
        <dbReference type="Proteomes" id="UP001301958"/>
    </source>
</evidence>
<gene>
    <name evidence="2" type="ORF">QBC38DRAFT_398817</name>
</gene>
<dbReference type="SUPFAM" id="SSF56399">
    <property type="entry name" value="ADP-ribosylation"/>
    <property type="match status" value="1"/>
</dbReference>
<comment type="caution">
    <text evidence="2">The sequence shown here is derived from an EMBL/GenBank/DDBJ whole genome shotgun (WGS) entry which is preliminary data.</text>
</comment>
<dbReference type="EMBL" id="MU865412">
    <property type="protein sequence ID" value="KAK4223837.1"/>
    <property type="molecule type" value="Genomic_DNA"/>
</dbReference>
<proteinExistence type="predicted"/>
<accession>A0AAN7BIG4</accession>
<keyword evidence="3" id="KW-1185">Reference proteome</keyword>
<dbReference type="GO" id="GO:0016740">
    <property type="term" value="F:transferase activity"/>
    <property type="evidence" value="ECO:0007669"/>
    <property type="project" value="InterPro"/>
</dbReference>
<feature type="region of interest" description="Disordered" evidence="1">
    <location>
        <begin position="286"/>
        <end position="327"/>
    </location>
</feature>
<organism evidence="2 3">
    <name type="scientific">Podospora fimiseda</name>
    <dbReference type="NCBI Taxonomy" id="252190"/>
    <lineage>
        <taxon>Eukaryota</taxon>
        <taxon>Fungi</taxon>
        <taxon>Dikarya</taxon>
        <taxon>Ascomycota</taxon>
        <taxon>Pezizomycotina</taxon>
        <taxon>Sordariomycetes</taxon>
        <taxon>Sordariomycetidae</taxon>
        <taxon>Sordariales</taxon>
        <taxon>Podosporaceae</taxon>
        <taxon>Podospora</taxon>
    </lineage>
</organism>